<feature type="signal peptide" evidence="2">
    <location>
        <begin position="1"/>
        <end position="19"/>
    </location>
</feature>
<dbReference type="AlphaFoldDB" id="I0YJA1"/>
<evidence type="ECO:0000313" key="4">
    <source>
        <dbReference type="Proteomes" id="UP000007264"/>
    </source>
</evidence>
<keyword evidence="2" id="KW-0732">Signal</keyword>
<feature type="compositionally biased region" description="Low complexity" evidence="1">
    <location>
        <begin position="117"/>
        <end position="131"/>
    </location>
</feature>
<dbReference type="Gene3D" id="2.60.120.260">
    <property type="entry name" value="Galactose-binding domain-like"/>
    <property type="match status" value="1"/>
</dbReference>
<evidence type="ECO:0008006" key="5">
    <source>
        <dbReference type="Google" id="ProtNLM"/>
    </source>
</evidence>
<dbReference type="GeneID" id="17036527"/>
<dbReference type="Proteomes" id="UP000007264">
    <property type="component" value="Unassembled WGS sequence"/>
</dbReference>
<sequence length="338" mass="34771">MATLYQAIFFATMASAATAHIKGPALGNITAKLSEVENALSHVLPQSKAEGREQEKDIEALRATVAALNATVNSFTVWLCDFNASFDGCIYSTCDSTGPTGATGTAGPTGGTGATGNTGATGQTGPTGPTGPTACHLGGGNIVTNGAFESSTFLPGWVPSTPLDDGQQFVSSLFSIKTDGPTAPPSSPRLPATGLPAQYNNTNTTFAAFTGTDAGIYSSISQNLTTVPGCNYLLSFYLITTKARSVGRSAPPITVASNANFGVSVDGDFVAVSGSYINPNTGNPTALDLPCVNCPLYLTPWAPFQGTFTAYEPVTTLSFVGFNERDFFGFTLVSVTSI</sequence>
<accession>I0YJA1</accession>
<keyword evidence="4" id="KW-1185">Reference proteome</keyword>
<feature type="region of interest" description="Disordered" evidence="1">
    <location>
        <begin position="100"/>
        <end position="131"/>
    </location>
</feature>
<organism evidence="3 4">
    <name type="scientific">Coccomyxa subellipsoidea (strain C-169)</name>
    <name type="common">Green microalga</name>
    <dbReference type="NCBI Taxonomy" id="574566"/>
    <lineage>
        <taxon>Eukaryota</taxon>
        <taxon>Viridiplantae</taxon>
        <taxon>Chlorophyta</taxon>
        <taxon>core chlorophytes</taxon>
        <taxon>Trebouxiophyceae</taxon>
        <taxon>Trebouxiophyceae incertae sedis</taxon>
        <taxon>Coccomyxaceae</taxon>
        <taxon>Coccomyxa</taxon>
        <taxon>Coccomyxa subellipsoidea</taxon>
    </lineage>
</organism>
<name>I0YJA1_COCSC</name>
<dbReference type="KEGG" id="csl:COCSUDRAFT_45272"/>
<reference evidence="3 4" key="1">
    <citation type="journal article" date="2012" name="Genome Biol.">
        <title>The genome of the polar eukaryotic microalga coccomyxa subellipsoidea reveals traits of cold adaptation.</title>
        <authorList>
            <person name="Blanc G."/>
            <person name="Agarkova I."/>
            <person name="Grimwood J."/>
            <person name="Kuo A."/>
            <person name="Brueggeman A."/>
            <person name="Dunigan D."/>
            <person name="Gurnon J."/>
            <person name="Ladunga I."/>
            <person name="Lindquist E."/>
            <person name="Lucas S."/>
            <person name="Pangilinan J."/>
            <person name="Proschold T."/>
            <person name="Salamov A."/>
            <person name="Schmutz J."/>
            <person name="Weeks D."/>
            <person name="Yamada T."/>
            <person name="Claverie J.M."/>
            <person name="Grigoriev I."/>
            <person name="Van Etten J."/>
            <person name="Lomsadze A."/>
            <person name="Borodovsky M."/>
        </authorList>
    </citation>
    <scope>NUCLEOTIDE SEQUENCE [LARGE SCALE GENOMIC DNA]</scope>
    <source>
        <strain evidence="3 4">C-169</strain>
    </source>
</reference>
<dbReference type="RefSeq" id="XP_005643014.1">
    <property type="nucleotide sequence ID" value="XM_005642957.1"/>
</dbReference>
<protein>
    <recommendedName>
        <fullName evidence="5">Collagen-like protein</fullName>
    </recommendedName>
</protein>
<proteinExistence type="predicted"/>
<dbReference type="EMBL" id="AGSI01000023">
    <property type="protein sequence ID" value="EIE18470.1"/>
    <property type="molecule type" value="Genomic_DNA"/>
</dbReference>
<comment type="caution">
    <text evidence="3">The sequence shown here is derived from an EMBL/GenBank/DDBJ whole genome shotgun (WGS) entry which is preliminary data.</text>
</comment>
<evidence type="ECO:0000256" key="2">
    <source>
        <dbReference type="SAM" id="SignalP"/>
    </source>
</evidence>
<evidence type="ECO:0000256" key="1">
    <source>
        <dbReference type="SAM" id="MobiDB-lite"/>
    </source>
</evidence>
<gene>
    <name evidence="3" type="ORF">COCSUDRAFT_45272</name>
</gene>
<feature type="compositionally biased region" description="Gly residues" evidence="1">
    <location>
        <begin position="107"/>
        <end position="116"/>
    </location>
</feature>
<feature type="chain" id="PRO_5003636139" description="Collagen-like protein" evidence="2">
    <location>
        <begin position="20"/>
        <end position="338"/>
    </location>
</feature>
<evidence type="ECO:0000313" key="3">
    <source>
        <dbReference type="EMBL" id="EIE18470.1"/>
    </source>
</evidence>